<dbReference type="Gene3D" id="2.60.200.60">
    <property type="match status" value="1"/>
</dbReference>
<dbReference type="RefSeq" id="WP_029095248.1">
    <property type="nucleotide sequence ID" value="NZ_CAADJA010000002.1"/>
</dbReference>
<reference evidence="1" key="1">
    <citation type="submission" date="2017-09" db="EMBL/GenBank/DDBJ databases">
        <title>FDA dAtabase for Regulatory Grade micrObial Sequences (FDA-ARGOS): Supporting development and validation of Infectious Disease Dx tests.</title>
        <authorList>
            <person name="Minogue T."/>
            <person name="Wolcott M."/>
            <person name="Wasieloski L."/>
            <person name="Aguilar W."/>
            <person name="Moore D."/>
            <person name="Tallon L.J."/>
            <person name="Sadzewicz L."/>
            <person name="Ott S."/>
            <person name="Zhao X."/>
            <person name="Nagaraj S."/>
            <person name="Vavikolanu K."/>
            <person name="Aluvathingal J."/>
            <person name="Nadendla S."/>
            <person name="Sichtig H."/>
        </authorList>
    </citation>
    <scope>NUCLEOTIDE SEQUENCE</scope>
    <source>
        <strain evidence="1">FDAARGOS_387</strain>
    </source>
</reference>
<keyword evidence="3" id="KW-1185">Reference proteome</keyword>
<evidence type="ECO:0000313" key="3">
    <source>
        <dbReference type="Proteomes" id="UP000224974"/>
    </source>
</evidence>
<dbReference type="STRING" id="1111728.GCA_000427805_02841"/>
<dbReference type="Proteomes" id="UP000373449">
    <property type="component" value="Unassembled WGS sequence"/>
</dbReference>
<dbReference type="Proteomes" id="UP000224974">
    <property type="component" value="Unassembled WGS sequence"/>
</dbReference>
<reference evidence="2 4" key="3">
    <citation type="submission" date="2019-03" db="EMBL/GenBank/DDBJ databases">
        <authorList>
            <consortium name="Pathogen Informatics"/>
        </authorList>
    </citation>
    <scope>NUCLEOTIDE SEQUENCE [LARGE SCALE GENOMIC DNA]</scope>
    <source>
        <strain evidence="2 4">NCTC12282</strain>
    </source>
</reference>
<accession>A0A2C6DSF5</accession>
<gene>
    <name evidence="1" type="ORF">CRN84_21685</name>
    <name evidence="2" type="ORF">NCTC12282_05920</name>
</gene>
<evidence type="ECO:0000313" key="1">
    <source>
        <dbReference type="EMBL" id="PHI31754.1"/>
    </source>
</evidence>
<dbReference type="AlphaFoldDB" id="A0A2C6DSF5"/>
<dbReference type="EMBL" id="CAADJA010000002">
    <property type="protein sequence ID" value="VFS52637.1"/>
    <property type="molecule type" value="Genomic_DNA"/>
</dbReference>
<proteinExistence type="predicted"/>
<organism evidence="1 3">
    <name type="scientific">Budvicia aquatica</name>
    <dbReference type="NCBI Taxonomy" id="82979"/>
    <lineage>
        <taxon>Bacteria</taxon>
        <taxon>Pseudomonadati</taxon>
        <taxon>Pseudomonadota</taxon>
        <taxon>Gammaproteobacteria</taxon>
        <taxon>Enterobacterales</taxon>
        <taxon>Budviciaceae</taxon>
        <taxon>Budvicia</taxon>
    </lineage>
</organism>
<protein>
    <submittedName>
        <fullName evidence="1">PAAR domain-containing protein</fullName>
    </submittedName>
    <submittedName>
        <fullName evidence="2">Uncharacterized conserved protein</fullName>
    </submittedName>
</protein>
<dbReference type="Pfam" id="PF05488">
    <property type="entry name" value="PAAR_motif"/>
    <property type="match status" value="1"/>
</dbReference>
<sequence length="91" mass="9161">MRMMVQGKKIIVKGDTSTTGGTVLTGSADSSYDGKAIALVGDKVLCAACKVTGVIAEGSPDMTIRGIPVALEGHIVTCACPSGSHRLVAKG</sequence>
<name>A0A2C6DSF5_9GAMM</name>
<evidence type="ECO:0000313" key="4">
    <source>
        <dbReference type="Proteomes" id="UP000373449"/>
    </source>
</evidence>
<dbReference type="InterPro" id="IPR008727">
    <property type="entry name" value="PAAR_motif"/>
</dbReference>
<dbReference type="OrthoDB" id="6860016at2"/>
<dbReference type="EMBL" id="PDDX01000001">
    <property type="protein sequence ID" value="PHI31754.1"/>
    <property type="molecule type" value="Genomic_DNA"/>
</dbReference>
<reference evidence="3" key="2">
    <citation type="submission" date="2017-09" db="EMBL/GenBank/DDBJ databases">
        <title>FDA dAtabase for Regulatory Grade micrObial Sequences (FDA-ARGOS): Supporting development and validation of Infectious Disease Dx tests.</title>
        <authorList>
            <person name="Minogue T."/>
            <person name="Wolcott M."/>
            <person name="Wasieloski L."/>
            <person name="Aguilar W."/>
            <person name="Moore D."/>
            <person name="Tallon L."/>
            <person name="Sadzewicz L."/>
            <person name="Ott S."/>
            <person name="Zhao X."/>
            <person name="Nagaraj S."/>
            <person name="Vavikolanu K."/>
            <person name="Aluvathingal J."/>
            <person name="Nadendla S."/>
            <person name="Sichtig H."/>
        </authorList>
    </citation>
    <scope>NUCLEOTIDE SEQUENCE [LARGE SCALE GENOMIC DNA]</scope>
    <source>
        <strain evidence="3">FDAARGOS_387</strain>
    </source>
</reference>
<dbReference type="CDD" id="cd14744">
    <property type="entry name" value="PAAR_CT_2"/>
    <property type="match status" value="1"/>
</dbReference>
<evidence type="ECO:0000313" key="2">
    <source>
        <dbReference type="EMBL" id="VFS52637.1"/>
    </source>
</evidence>